<dbReference type="EMBL" id="JABAYA010000317">
    <property type="protein sequence ID" value="KAF7721020.1"/>
    <property type="molecule type" value="Genomic_DNA"/>
</dbReference>
<proteinExistence type="predicted"/>
<feature type="compositionally biased region" description="Basic residues" evidence="1">
    <location>
        <begin position="249"/>
        <end position="258"/>
    </location>
</feature>
<dbReference type="InterPro" id="IPR018555">
    <property type="entry name" value="C630.06c-like"/>
</dbReference>
<comment type="caution">
    <text evidence="2">The sequence shown here is derived from an EMBL/GenBank/DDBJ whole genome shotgun (WGS) entry which is preliminary data.</text>
</comment>
<evidence type="ECO:0000256" key="1">
    <source>
        <dbReference type="SAM" id="MobiDB-lite"/>
    </source>
</evidence>
<feature type="compositionally biased region" description="Acidic residues" evidence="1">
    <location>
        <begin position="71"/>
        <end position="85"/>
    </location>
</feature>
<sequence>MTATRKFSAPDHARPAVNVLPNTRIATRTDIFEDDVVGSEATETDTRRMDALMRQLMGDNTEENPSVSEEIQQEDQEEKKEEEEVFSFRLFSSKPVTTVDLHEEENTADVLAKKVASQQIVDHDEDDPEFRARVAVAAISHEQIMKQSAWPYPALKYSHRVLHIPAVDPSSTEESIKKKRKSKKRRDFEKAVREGRIQVKPNMRNPETPGGWPGWPGRRTRYAIITKVDKDLKRNKYKNHSGRGGSGGRGRHGNWTRR</sequence>
<feature type="region of interest" description="Disordered" evidence="1">
    <location>
        <begin position="227"/>
        <end position="258"/>
    </location>
</feature>
<reference evidence="2" key="1">
    <citation type="submission" date="2020-01" db="EMBL/GenBank/DDBJ databases">
        <title>Genome Sequencing of Three Apophysomyces-Like Fungal Strains Confirms a Novel Fungal Genus in the Mucoromycota with divergent Burkholderia-like Endosymbiotic Bacteria.</title>
        <authorList>
            <person name="Stajich J.E."/>
            <person name="Macias A.M."/>
            <person name="Carter-House D."/>
            <person name="Lovett B."/>
            <person name="Kasson L.R."/>
            <person name="Berry K."/>
            <person name="Grigoriev I."/>
            <person name="Chang Y."/>
            <person name="Spatafora J."/>
            <person name="Kasson M.T."/>
        </authorList>
    </citation>
    <scope>NUCLEOTIDE SEQUENCE</scope>
    <source>
        <strain evidence="2">NRRL A-21654</strain>
    </source>
</reference>
<accession>A0A8H7BJI4</accession>
<dbReference type="Pfam" id="PF09428">
    <property type="entry name" value="DUF2011"/>
    <property type="match status" value="1"/>
</dbReference>
<feature type="region of interest" description="Disordered" evidence="1">
    <location>
        <begin position="55"/>
        <end position="85"/>
    </location>
</feature>
<dbReference type="OrthoDB" id="2418125at2759"/>
<keyword evidence="3" id="KW-1185">Reference proteome</keyword>
<evidence type="ECO:0000313" key="3">
    <source>
        <dbReference type="Proteomes" id="UP000605846"/>
    </source>
</evidence>
<gene>
    <name evidence="2" type="ORF">EC973_005545</name>
</gene>
<name>A0A8H7BJI4_9FUNG</name>
<feature type="region of interest" description="Disordered" evidence="1">
    <location>
        <begin position="170"/>
        <end position="196"/>
    </location>
</feature>
<feature type="compositionally biased region" description="Basic and acidic residues" evidence="1">
    <location>
        <begin position="186"/>
        <end position="196"/>
    </location>
</feature>
<protein>
    <submittedName>
        <fullName evidence="2">Uncharacterized protein</fullName>
    </submittedName>
</protein>
<dbReference type="AlphaFoldDB" id="A0A8H7BJI4"/>
<dbReference type="Proteomes" id="UP000605846">
    <property type="component" value="Unassembled WGS sequence"/>
</dbReference>
<evidence type="ECO:0000313" key="2">
    <source>
        <dbReference type="EMBL" id="KAF7721020.1"/>
    </source>
</evidence>
<organism evidence="2 3">
    <name type="scientific">Apophysomyces ossiformis</name>
    <dbReference type="NCBI Taxonomy" id="679940"/>
    <lineage>
        <taxon>Eukaryota</taxon>
        <taxon>Fungi</taxon>
        <taxon>Fungi incertae sedis</taxon>
        <taxon>Mucoromycota</taxon>
        <taxon>Mucoromycotina</taxon>
        <taxon>Mucoromycetes</taxon>
        <taxon>Mucorales</taxon>
        <taxon>Mucorineae</taxon>
        <taxon>Mucoraceae</taxon>
        <taxon>Apophysomyces</taxon>
    </lineage>
</organism>